<dbReference type="Proteomes" id="UP001359559">
    <property type="component" value="Unassembled WGS sequence"/>
</dbReference>
<reference evidence="3 4" key="1">
    <citation type="submission" date="2024-01" db="EMBL/GenBank/DDBJ databases">
        <title>The genomes of 5 underutilized Papilionoideae crops provide insights into root nodulation and disease resistance.</title>
        <authorList>
            <person name="Yuan L."/>
        </authorList>
    </citation>
    <scope>NUCLEOTIDE SEQUENCE [LARGE SCALE GENOMIC DNA]</scope>
    <source>
        <strain evidence="3">LY-2023</strain>
        <tissue evidence="3">Leaf</tissue>
    </source>
</reference>
<dbReference type="SUPFAM" id="SSF81665">
    <property type="entry name" value="Calcium ATPase, transmembrane domain M"/>
    <property type="match status" value="1"/>
</dbReference>
<evidence type="ECO:0000313" key="4">
    <source>
        <dbReference type="Proteomes" id="UP001359559"/>
    </source>
</evidence>
<dbReference type="InterPro" id="IPR023298">
    <property type="entry name" value="ATPase_P-typ_TM_dom_sf"/>
</dbReference>
<keyword evidence="4" id="KW-1185">Reference proteome</keyword>
<evidence type="ECO:0000256" key="2">
    <source>
        <dbReference type="SAM" id="Phobius"/>
    </source>
</evidence>
<protein>
    <submittedName>
        <fullName evidence="3">Uncharacterized protein</fullName>
    </submittedName>
</protein>
<feature type="transmembrane region" description="Helical" evidence="2">
    <location>
        <begin position="21"/>
        <end position="45"/>
    </location>
</feature>
<dbReference type="EMBL" id="JAYKXN010000002">
    <property type="protein sequence ID" value="KAK7310138.1"/>
    <property type="molecule type" value="Genomic_DNA"/>
</dbReference>
<evidence type="ECO:0000313" key="3">
    <source>
        <dbReference type="EMBL" id="KAK7310138.1"/>
    </source>
</evidence>
<keyword evidence="2" id="KW-1133">Transmembrane helix</keyword>
<accession>A0AAN9K5B5</accession>
<name>A0AAN9K5B5_CLITE</name>
<feature type="transmembrane region" description="Helical" evidence="2">
    <location>
        <begin position="108"/>
        <end position="134"/>
    </location>
</feature>
<comment type="caution">
    <text evidence="3">The sequence shown here is derived from an EMBL/GenBank/DDBJ whole genome shotgun (WGS) entry which is preliminary data.</text>
</comment>
<dbReference type="Gene3D" id="1.20.1110.10">
    <property type="entry name" value="Calcium-transporting ATPase, transmembrane domain"/>
    <property type="match status" value="1"/>
</dbReference>
<sequence length="235" mass="26340">MTISKDRVKPSPLPDSWKLSEIFATGIILGGYLALMTVIFFYIVYETTFFPSHFGVSHFCNGSDDTVLTNDELKARLGSAVYLQVSTISQALIFVTRSRGWSYANRPGLLLMCAFVIAQLVASVLSATVSWDIIGIRRIGWGWTGIIWLYNTISYVFLDPIKFVVRYALSGRAWNLVVDQRDLSGHDLSNKFFRSTSLIFSRNSFSRGLGTILSATVSWDIIGIRRIGWGWTGII</sequence>
<proteinExistence type="predicted"/>
<keyword evidence="2" id="KW-0472">Membrane</keyword>
<dbReference type="PANTHER" id="PTHR42861">
    <property type="entry name" value="CALCIUM-TRANSPORTING ATPASE"/>
    <property type="match status" value="1"/>
</dbReference>
<organism evidence="3 4">
    <name type="scientific">Clitoria ternatea</name>
    <name type="common">Butterfly pea</name>
    <dbReference type="NCBI Taxonomy" id="43366"/>
    <lineage>
        <taxon>Eukaryota</taxon>
        <taxon>Viridiplantae</taxon>
        <taxon>Streptophyta</taxon>
        <taxon>Embryophyta</taxon>
        <taxon>Tracheophyta</taxon>
        <taxon>Spermatophyta</taxon>
        <taxon>Magnoliopsida</taxon>
        <taxon>eudicotyledons</taxon>
        <taxon>Gunneridae</taxon>
        <taxon>Pentapetalae</taxon>
        <taxon>rosids</taxon>
        <taxon>fabids</taxon>
        <taxon>Fabales</taxon>
        <taxon>Fabaceae</taxon>
        <taxon>Papilionoideae</taxon>
        <taxon>50 kb inversion clade</taxon>
        <taxon>NPAAA clade</taxon>
        <taxon>indigoferoid/millettioid clade</taxon>
        <taxon>Phaseoleae</taxon>
        <taxon>Clitoria</taxon>
    </lineage>
</organism>
<keyword evidence="2" id="KW-0812">Transmembrane</keyword>
<evidence type="ECO:0000256" key="1">
    <source>
        <dbReference type="ARBA" id="ARBA00022842"/>
    </source>
</evidence>
<keyword evidence="1" id="KW-0460">Magnesium</keyword>
<feature type="transmembrane region" description="Helical" evidence="2">
    <location>
        <begin position="140"/>
        <end position="158"/>
    </location>
</feature>
<dbReference type="AlphaFoldDB" id="A0AAN9K5B5"/>
<gene>
    <name evidence="3" type="ORF">RJT34_07438</name>
</gene>